<name>A0A0A8YVS7_ARUDO</name>
<accession>A0A0A8YVS7</accession>
<protein>
    <submittedName>
        <fullName evidence="1">Uncharacterized protein</fullName>
    </submittedName>
</protein>
<dbReference type="AlphaFoldDB" id="A0A0A8YVS7"/>
<reference evidence="1" key="2">
    <citation type="journal article" date="2015" name="Data Brief">
        <title>Shoot transcriptome of the giant reed, Arundo donax.</title>
        <authorList>
            <person name="Barrero R.A."/>
            <person name="Guerrero F.D."/>
            <person name="Moolhuijzen P."/>
            <person name="Goolsby J.A."/>
            <person name="Tidwell J."/>
            <person name="Bellgard S.E."/>
            <person name="Bellgard M.I."/>
        </authorList>
    </citation>
    <scope>NUCLEOTIDE SEQUENCE</scope>
    <source>
        <tissue evidence="1">Shoot tissue taken approximately 20 cm above the soil surface</tissue>
    </source>
</reference>
<evidence type="ECO:0000313" key="1">
    <source>
        <dbReference type="EMBL" id="JAD29518.1"/>
    </source>
</evidence>
<reference evidence="1" key="1">
    <citation type="submission" date="2014-09" db="EMBL/GenBank/DDBJ databases">
        <authorList>
            <person name="Magalhaes I.L.F."/>
            <person name="Oliveira U."/>
            <person name="Santos F.R."/>
            <person name="Vidigal T.H.D.A."/>
            <person name="Brescovit A.D."/>
            <person name="Santos A.J."/>
        </authorList>
    </citation>
    <scope>NUCLEOTIDE SEQUENCE</scope>
    <source>
        <tissue evidence="1">Shoot tissue taken approximately 20 cm above the soil surface</tissue>
    </source>
</reference>
<sequence>MFGNAAVVRIEYFYSNSCLVDIALVNCPVRSRSNLKCL</sequence>
<proteinExistence type="predicted"/>
<dbReference type="EMBL" id="GBRH01268377">
    <property type="protein sequence ID" value="JAD29518.1"/>
    <property type="molecule type" value="Transcribed_RNA"/>
</dbReference>
<organism evidence="1">
    <name type="scientific">Arundo donax</name>
    <name type="common">Giant reed</name>
    <name type="synonym">Donax arundinaceus</name>
    <dbReference type="NCBI Taxonomy" id="35708"/>
    <lineage>
        <taxon>Eukaryota</taxon>
        <taxon>Viridiplantae</taxon>
        <taxon>Streptophyta</taxon>
        <taxon>Embryophyta</taxon>
        <taxon>Tracheophyta</taxon>
        <taxon>Spermatophyta</taxon>
        <taxon>Magnoliopsida</taxon>
        <taxon>Liliopsida</taxon>
        <taxon>Poales</taxon>
        <taxon>Poaceae</taxon>
        <taxon>PACMAD clade</taxon>
        <taxon>Arundinoideae</taxon>
        <taxon>Arundineae</taxon>
        <taxon>Arundo</taxon>
    </lineage>
</organism>